<feature type="domain" description="HTH luxR-type" evidence="1">
    <location>
        <begin position="294"/>
        <end position="351"/>
    </location>
</feature>
<dbReference type="KEGG" id="ssub:CP968_13350"/>
<dbReference type="InterPro" id="IPR016032">
    <property type="entry name" value="Sig_transdc_resp-reg_C-effctor"/>
</dbReference>
<dbReference type="GO" id="GO:0003677">
    <property type="term" value="F:DNA binding"/>
    <property type="evidence" value="ECO:0007669"/>
    <property type="project" value="UniProtKB-KW"/>
</dbReference>
<sequence>MQQPARSPCTFLYAPGPRTERDTALARWPARGNGVGEVMARGASNTLGFLGVSEAEEQLYQAVLRDRDDIGDYGPDVLTRTLELGIVVRTPAGGLRPLSPKRAVERLIEHQVGQLQDRLQETVRLTGVVGSLSAAGDRVRAAVHDNLAIRQIEGLEAVRAVIDEVTFFARTENLTTNPVGVLTTESIEVSRPIDLRILRRGVRMRTLMASACLQDEATMAYLRELVVHGAEIRVSPHPLDRMIICDRAVALTPIDPDNTARGALLTREPGLVSTVVSLFERMWAASEELPEEALPSLTEVERRVLQTLHLVDKDETGARQLGMALRTYRKHVARLMSRLDADNRFQAALRARERGWI</sequence>
<keyword evidence="2" id="KW-0238">DNA-binding</keyword>
<name>A0A5P2UNP0_9ACTN</name>
<dbReference type="SMART" id="SM00421">
    <property type="entry name" value="HTH_LUXR"/>
    <property type="match status" value="1"/>
</dbReference>
<accession>A0A5P2UNP0</accession>
<dbReference type="AlphaFoldDB" id="A0A5P2UNP0"/>
<evidence type="ECO:0000313" key="3">
    <source>
        <dbReference type="Proteomes" id="UP000326831"/>
    </source>
</evidence>
<dbReference type="InterPro" id="IPR036388">
    <property type="entry name" value="WH-like_DNA-bd_sf"/>
</dbReference>
<dbReference type="GO" id="GO:0006355">
    <property type="term" value="P:regulation of DNA-templated transcription"/>
    <property type="evidence" value="ECO:0007669"/>
    <property type="project" value="InterPro"/>
</dbReference>
<evidence type="ECO:0000259" key="1">
    <source>
        <dbReference type="SMART" id="SM00421"/>
    </source>
</evidence>
<dbReference type="PANTHER" id="PTHR34293:SF1">
    <property type="entry name" value="HTH-TYPE TRANSCRIPTIONAL REGULATOR TRMBL2"/>
    <property type="match status" value="1"/>
</dbReference>
<dbReference type="EMBL" id="CP023701">
    <property type="protein sequence ID" value="QEU79164.1"/>
    <property type="molecule type" value="Genomic_DNA"/>
</dbReference>
<dbReference type="Proteomes" id="UP000326831">
    <property type="component" value="Chromosome"/>
</dbReference>
<dbReference type="InterPro" id="IPR051797">
    <property type="entry name" value="TrmB-like"/>
</dbReference>
<gene>
    <name evidence="2" type="ORF">CP968_13350</name>
</gene>
<dbReference type="SUPFAM" id="SSF46894">
    <property type="entry name" value="C-terminal effector domain of the bipartite response regulators"/>
    <property type="match status" value="1"/>
</dbReference>
<protein>
    <submittedName>
        <fullName evidence="2">DNA-binding response regulator</fullName>
    </submittedName>
</protein>
<proteinExistence type="predicted"/>
<dbReference type="Gene3D" id="1.10.10.10">
    <property type="entry name" value="Winged helix-like DNA-binding domain superfamily/Winged helix DNA-binding domain"/>
    <property type="match status" value="1"/>
</dbReference>
<dbReference type="InterPro" id="IPR000792">
    <property type="entry name" value="Tscrpt_reg_LuxR_C"/>
</dbReference>
<dbReference type="PANTHER" id="PTHR34293">
    <property type="entry name" value="HTH-TYPE TRANSCRIPTIONAL REGULATOR TRMBL2"/>
    <property type="match status" value="1"/>
</dbReference>
<evidence type="ECO:0000313" key="2">
    <source>
        <dbReference type="EMBL" id="QEU79164.1"/>
    </source>
</evidence>
<organism evidence="2 3">
    <name type="scientific">Streptomyces subrutilus</name>
    <dbReference type="NCBI Taxonomy" id="36818"/>
    <lineage>
        <taxon>Bacteria</taxon>
        <taxon>Bacillati</taxon>
        <taxon>Actinomycetota</taxon>
        <taxon>Actinomycetes</taxon>
        <taxon>Kitasatosporales</taxon>
        <taxon>Streptomycetaceae</taxon>
        <taxon>Streptomyces</taxon>
    </lineage>
</organism>
<keyword evidence="3" id="KW-1185">Reference proteome</keyword>
<reference evidence="2 3" key="1">
    <citation type="submission" date="2017-09" db="EMBL/GenBank/DDBJ databases">
        <authorList>
            <person name="Lee N."/>
            <person name="Cho B.-K."/>
        </authorList>
    </citation>
    <scope>NUCLEOTIDE SEQUENCE [LARGE SCALE GENOMIC DNA]</scope>
    <source>
        <strain evidence="2 3">ATCC 27467</strain>
    </source>
</reference>